<feature type="transmembrane region" description="Helical" evidence="1">
    <location>
        <begin position="147"/>
        <end position="170"/>
    </location>
</feature>
<gene>
    <name evidence="2" type="ORF">ODALV1_LOCUS20585</name>
</gene>
<keyword evidence="1" id="KW-0812">Transmembrane</keyword>
<dbReference type="EMBL" id="CAXLJM020000068">
    <property type="protein sequence ID" value="CAL8124362.1"/>
    <property type="molecule type" value="Genomic_DNA"/>
</dbReference>
<feature type="transmembrane region" description="Helical" evidence="1">
    <location>
        <begin position="303"/>
        <end position="329"/>
    </location>
</feature>
<evidence type="ECO:0000256" key="1">
    <source>
        <dbReference type="SAM" id="Phobius"/>
    </source>
</evidence>
<evidence type="ECO:0008006" key="4">
    <source>
        <dbReference type="Google" id="ProtNLM"/>
    </source>
</evidence>
<comment type="caution">
    <text evidence="2">The sequence shown here is derived from an EMBL/GenBank/DDBJ whole genome shotgun (WGS) entry which is preliminary data.</text>
</comment>
<name>A0ABP1REX8_9HEXA</name>
<accession>A0ABP1REX8</accession>
<sequence length="400" mass="45702">MGFSKASNQVLRHLQIFYPIPYSIQPGIIVVTNKSGKQSTLWKILWKSTKYFAAFGIILFLWRLQVLFQTWKKKKDLEQLGIIVALLSMIICGYSTIQMLETHGKFFLYVMAEYLKYMESHNQKDLNRQKTPRRHSHRWIRPSMKEILVYEMSFIVVTTYPLVVSALPLLRNYDPFVTLFSMVFGNDPNNPSLVTKMIASLIHLKVKMHTSPLFLAALLSAMVAAESTVQISHQLQLLVNKRTRSAAKIQFEELLKQYRILQLLTSFCRQFSGDLLAILVAVGVIQASGLGYISLMYYKHLPFFLYIACVFITGTVFTIIFLFVTLASIPYRNGEAFKLGCKRYLVLSRRARYELRSCSPIGFSIGCNRIVTEGVALAISDVILNCTASLVLLGDFERLK</sequence>
<keyword evidence="1" id="KW-1133">Transmembrane helix</keyword>
<evidence type="ECO:0000313" key="3">
    <source>
        <dbReference type="Proteomes" id="UP001642540"/>
    </source>
</evidence>
<feature type="transmembrane region" description="Helical" evidence="1">
    <location>
        <begin position="275"/>
        <end position="297"/>
    </location>
</feature>
<protein>
    <recommendedName>
        <fullName evidence="4">Gustatory receptor</fullName>
    </recommendedName>
</protein>
<reference evidence="2 3" key="1">
    <citation type="submission" date="2024-08" db="EMBL/GenBank/DDBJ databases">
        <authorList>
            <person name="Cucini C."/>
            <person name="Frati F."/>
        </authorList>
    </citation>
    <scope>NUCLEOTIDE SEQUENCE [LARGE SCALE GENOMIC DNA]</scope>
</reference>
<proteinExistence type="predicted"/>
<feature type="transmembrane region" description="Helical" evidence="1">
    <location>
        <begin position="80"/>
        <end position="97"/>
    </location>
</feature>
<keyword evidence="1" id="KW-0472">Membrane</keyword>
<feature type="transmembrane region" description="Helical" evidence="1">
    <location>
        <begin position="51"/>
        <end position="68"/>
    </location>
</feature>
<dbReference type="Proteomes" id="UP001642540">
    <property type="component" value="Unassembled WGS sequence"/>
</dbReference>
<evidence type="ECO:0000313" key="2">
    <source>
        <dbReference type="EMBL" id="CAL8124362.1"/>
    </source>
</evidence>
<keyword evidence="3" id="KW-1185">Reference proteome</keyword>
<organism evidence="2 3">
    <name type="scientific">Orchesella dallaii</name>
    <dbReference type="NCBI Taxonomy" id="48710"/>
    <lineage>
        <taxon>Eukaryota</taxon>
        <taxon>Metazoa</taxon>
        <taxon>Ecdysozoa</taxon>
        <taxon>Arthropoda</taxon>
        <taxon>Hexapoda</taxon>
        <taxon>Collembola</taxon>
        <taxon>Entomobryomorpha</taxon>
        <taxon>Entomobryoidea</taxon>
        <taxon>Orchesellidae</taxon>
        <taxon>Orchesellinae</taxon>
        <taxon>Orchesella</taxon>
    </lineage>
</organism>